<feature type="chain" id="PRO_5041288705" evidence="1">
    <location>
        <begin position="16"/>
        <end position="178"/>
    </location>
</feature>
<organism evidence="2 3">
    <name type="scientific">Mesorhabditis spiculigera</name>
    <dbReference type="NCBI Taxonomy" id="96644"/>
    <lineage>
        <taxon>Eukaryota</taxon>
        <taxon>Metazoa</taxon>
        <taxon>Ecdysozoa</taxon>
        <taxon>Nematoda</taxon>
        <taxon>Chromadorea</taxon>
        <taxon>Rhabditida</taxon>
        <taxon>Rhabditina</taxon>
        <taxon>Rhabditomorpha</taxon>
        <taxon>Rhabditoidea</taxon>
        <taxon>Rhabditidae</taxon>
        <taxon>Mesorhabditinae</taxon>
        <taxon>Mesorhabditis</taxon>
    </lineage>
</organism>
<reference evidence="2" key="1">
    <citation type="submission" date="2023-06" db="EMBL/GenBank/DDBJ databases">
        <authorList>
            <person name="Delattre M."/>
        </authorList>
    </citation>
    <scope>NUCLEOTIDE SEQUENCE</scope>
    <source>
        <strain evidence="2">AF72</strain>
    </source>
</reference>
<dbReference type="EMBL" id="CATQJA010002664">
    <property type="protein sequence ID" value="CAJ0582337.1"/>
    <property type="molecule type" value="Genomic_DNA"/>
</dbReference>
<evidence type="ECO:0000313" key="3">
    <source>
        <dbReference type="Proteomes" id="UP001177023"/>
    </source>
</evidence>
<protein>
    <submittedName>
        <fullName evidence="2">Uncharacterized protein</fullName>
    </submittedName>
</protein>
<keyword evidence="3" id="KW-1185">Reference proteome</keyword>
<accession>A0AA36D7S3</accession>
<dbReference type="AlphaFoldDB" id="A0AA36D7S3"/>
<keyword evidence="1" id="KW-0732">Signal</keyword>
<feature type="non-terminal residue" evidence="2">
    <location>
        <position position="178"/>
    </location>
</feature>
<evidence type="ECO:0000313" key="2">
    <source>
        <dbReference type="EMBL" id="CAJ0582337.1"/>
    </source>
</evidence>
<dbReference type="Proteomes" id="UP001177023">
    <property type="component" value="Unassembled WGS sequence"/>
</dbReference>
<name>A0AA36D7S3_9BILA</name>
<feature type="signal peptide" evidence="1">
    <location>
        <begin position="1"/>
        <end position="15"/>
    </location>
</feature>
<evidence type="ECO:0000256" key="1">
    <source>
        <dbReference type="SAM" id="SignalP"/>
    </source>
</evidence>
<comment type="caution">
    <text evidence="2">The sequence shown here is derived from an EMBL/GenBank/DDBJ whole genome shotgun (WGS) entry which is preliminary data.</text>
</comment>
<sequence length="178" mass="19244">MRLIVCSMLIAFTLAATVHRSKRQVSVYYLCPGINGGYISQYPCSNTGCWGNDGCNYNSNPCGSNNCNYNQPSLPYSFYNSGYNCNNGCTNVNCNNYAGQYINGQYVAYSQNNNQYSACASNCCNNYYNPYRTTWNGDSATTDTAQIGQGAVVAARSPPVPAVAPDLSAAIKANKRGN</sequence>
<gene>
    <name evidence="2" type="ORF">MSPICULIGERA_LOCUS20473</name>
</gene>
<proteinExistence type="predicted"/>